<keyword evidence="3" id="KW-1185">Reference proteome</keyword>
<accession>A0AAW2ZKE9</accession>
<name>A0AAW2ZKE9_9EUKA</name>
<protein>
    <submittedName>
        <fullName evidence="2">Uncharacterized protein</fullName>
    </submittedName>
</protein>
<reference evidence="2 3" key="1">
    <citation type="submission" date="2024-03" db="EMBL/GenBank/DDBJ databases">
        <title>The Acrasis kona genome and developmental transcriptomes reveal deep origins of eukaryotic multicellular pathways.</title>
        <authorList>
            <person name="Sheikh S."/>
            <person name="Fu C.-J."/>
            <person name="Brown M.W."/>
            <person name="Baldauf S.L."/>
        </authorList>
    </citation>
    <scope>NUCLEOTIDE SEQUENCE [LARGE SCALE GENOMIC DNA]</scope>
    <source>
        <strain evidence="2 3">ATCC MYA-3509</strain>
    </source>
</reference>
<sequence length="281" mass="31613">MDGPPSTEQPTYVRRFVKISEAKQQGITMAIDYHDQFAKKSHAKFASQPSTKDVVPQFKSASTLMKEKPGKDVAPQRQTKTKTSSKSAPKAKVTKKTRSKTNVQASDKLSWVTLKGRATLIYNGKKITGKKASEIYKQHKALVGRKKDLSESEDVEEDNESLDDFIVEHSDECESDDEQPSKPYKYEEDESLFNTPLLSPSKVTTRSLSAAEKKNVKENNSQTFKLDPVTKKRKLNLFSKKNDESSKKQKLPQTVIIDDDACIDPSFIPSSEWELDGVAYI</sequence>
<organism evidence="2 3">
    <name type="scientific">Acrasis kona</name>
    <dbReference type="NCBI Taxonomy" id="1008807"/>
    <lineage>
        <taxon>Eukaryota</taxon>
        <taxon>Discoba</taxon>
        <taxon>Heterolobosea</taxon>
        <taxon>Tetramitia</taxon>
        <taxon>Eutetramitia</taxon>
        <taxon>Acrasidae</taxon>
        <taxon>Acrasis</taxon>
    </lineage>
</organism>
<proteinExistence type="predicted"/>
<comment type="caution">
    <text evidence="2">The sequence shown here is derived from an EMBL/GenBank/DDBJ whole genome shotgun (WGS) entry which is preliminary data.</text>
</comment>
<evidence type="ECO:0000256" key="1">
    <source>
        <dbReference type="SAM" id="MobiDB-lite"/>
    </source>
</evidence>
<evidence type="ECO:0000313" key="2">
    <source>
        <dbReference type="EMBL" id="KAL0489458.1"/>
    </source>
</evidence>
<dbReference type="EMBL" id="JAOPGA020001558">
    <property type="protein sequence ID" value="KAL0489458.1"/>
    <property type="molecule type" value="Genomic_DNA"/>
</dbReference>
<feature type="compositionally biased region" description="Acidic residues" evidence="1">
    <location>
        <begin position="151"/>
        <end position="165"/>
    </location>
</feature>
<gene>
    <name evidence="2" type="ORF">AKO1_009177</name>
</gene>
<dbReference type="Proteomes" id="UP001431209">
    <property type="component" value="Unassembled WGS sequence"/>
</dbReference>
<feature type="region of interest" description="Disordered" evidence="1">
    <location>
        <begin position="143"/>
        <end position="187"/>
    </location>
</feature>
<feature type="region of interest" description="Disordered" evidence="1">
    <location>
        <begin position="62"/>
        <end position="104"/>
    </location>
</feature>
<evidence type="ECO:0000313" key="3">
    <source>
        <dbReference type="Proteomes" id="UP001431209"/>
    </source>
</evidence>
<feature type="compositionally biased region" description="Low complexity" evidence="1">
    <location>
        <begin position="81"/>
        <end position="91"/>
    </location>
</feature>
<dbReference type="AlphaFoldDB" id="A0AAW2ZKE9"/>